<comment type="caution">
    <text evidence="2">The sequence shown here is derived from an EMBL/GenBank/DDBJ whole genome shotgun (WGS) entry which is preliminary data.</text>
</comment>
<accession>A0A177AZ65</accession>
<dbReference type="OrthoDB" id="1922977at2759"/>
<organism evidence="2 3">
    <name type="scientific">Intoshia linei</name>
    <dbReference type="NCBI Taxonomy" id="1819745"/>
    <lineage>
        <taxon>Eukaryota</taxon>
        <taxon>Metazoa</taxon>
        <taxon>Spiralia</taxon>
        <taxon>Lophotrochozoa</taxon>
        <taxon>Mesozoa</taxon>
        <taxon>Orthonectida</taxon>
        <taxon>Rhopaluridae</taxon>
        <taxon>Intoshia</taxon>
    </lineage>
</organism>
<evidence type="ECO:0000313" key="3">
    <source>
        <dbReference type="Proteomes" id="UP000078046"/>
    </source>
</evidence>
<dbReference type="AlphaFoldDB" id="A0A177AZ65"/>
<reference evidence="2 3" key="1">
    <citation type="submission" date="2016-04" db="EMBL/GenBank/DDBJ databases">
        <title>The genome of Intoshia linei affirms orthonectids as highly simplified spiralians.</title>
        <authorList>
            <person name="Mikhailov K.V."/>
            <person name="Slusarev G.S."/>
            <person name="Nikitin M.A."/>
            <person name="Logacheva M.D."/>
            <person name="Penin A."/>
            <person name="Aleoshin V."/>
            <person name="Panchin Y.V."/>
        </authorList>
    </citation>
    <scope>NUCLEOTIDE SEQUENCE [LARGE SCALE GENOMIC DNA]</scope>
    <source>
        <strain evidence="2">Intl2013</strain>
        <tissue evidence="2">Whole animal</tissue>
    </source>
</reference>
<dbReference type="Proteomes" id="UP000078046">
    <property type="component" value="Unassembled WGS sequence"/>
</dbReference>
<dbReference type="EMBL" id="LWCA01000696">
    <property type="protein sequence ID" value="OAF67308.1"/>
    <property type="molecule type" value="Genomic_DNA"/>
</dbReference>
<dbReference type="Pfam" id="PF10650">
    <property type="entry name" value="zf-C3H1"/>
    <property type="match status" value="1"/>
</dbReference>
<proteinExistence type="predicted"/>
<sequence length="1059" mass="126663">MLYCENDMIIDLEDPKNAIFDEISTLRSRSTTFQNNKDILQKKIELLTSQRDTIRKKINNNKIRLTKKQNGIKIQQNGLINELKTIQQKKKEIKLMEEIHQTNRLSYEQSKLVIKIMKTNIQDGRKVIKGIFDAMIKTKQELTKLEQLNMTIQEQKKATKAVKLNQLFEDLKLHKKDYITSLTLIKPNRTDFETNLIDFYIFSNDQINFDIDEYLIKNVDVNEKHDYSLKFDYSSILETFKFFRYLPNLKDRNKLIVSPTYSSRLNPHKYICMFEINGKCNDDNCKFQHLNDCIDEKKDIHEIAQFYRKLNNVDDINVQVVDKFISATKNFTHYNRLELLLKKINFNEENWTKMVFNQQVNYSLENEICGYIDHMSDFFKKNNNLFFKDKFQMKYLHLEENVIIINCINKDIEEINKIKDGNLKFNIIKKLEQYLQKYPKCLFIWLNFLEIYVSIATYSETVEWFEYSLNKLQSLHIYIEYFDYLNNIFDKLNLLDKMIQFVYTENLDQFRRKSSILCDLIITKIWTLHVIKHIDATKVDENFIVDYIKNILVSSYLIQTDYSDAGAISILDFEHKILLHLILIHYVAFQTLPNAFTLSNGKLLYFDKRPFIIQWEDVNFVKIVCSTFAGCFDLILEHELKNFNFRYFEPLFTNFFNFCNQCQCYSEFINRFNKVLFKFKSNQIHVGYNHFIVTSFVYQQKWQGQKINLHHKEAIFDSDVVSVFEGNVEIVYFECLHKLKNSNLKIFNQFDYVLIPYSFPIRNKDFVLKKNIFQSPKFFLQNSVNLYKITVSSLPLFDLDNESFDHYLVAHFLLLHTMYVIVDSGSCTFIKIFETGIKLLKRQRKPTLYFISKFINLVVLFSCDKNIIKIISYPSNLHNLYQFLRLSYQKMVRLIHNYELDTDLSCQPLNHKFFDNFDCNFYNFIICIYENLFQYFSITCKNYLHVYSSNFLVDTFLNSSNLFTFLVTVLNDAVNVNQFNQHLAFLYICLLILLKNSKVSYEEINKIYIMAISKHPYDFTFLEECIMSKFVNNKRVDYFRSSNILYNSKILKLLNFDKN</sequence>
<protein>
    <recommendedName>
        <fullName evidence="1">Putative zinc-finger domain-containing protein</fullName>
    </recommendedName>
</protein>
<evidence type="ECO:0000313" key="2">
    <source>
        <dbReference type="EMBL" id="OAF67308.1"/>
    </source>
</evidence>
<evidence type="ECO:0000259" key="1">
    <source>
        <dbReference type="Pfam" id="PF10650"/>
    </source>
</evidence>
<dbReference type="InterPro" id="IPR019607">
    <property type="entry name" value="Putative_zinc-finger_domain"/>
</dbReference>
<feature type="domain" description="Putative zinc-finger" evidence="1">
    <location>
        <begin position="271"/>
        <end position="290"/>
    </location>
</feature>
<gene>
    <name evidence="2" type="ORF">A3Q56_04982</name>
</gene>
<keyword evidence="3" id="KW-1185">Reference proteome</keyword>
<name>A0A177AZ65_9BILA</name>